<dbReference type="OrthoDB" id="1667378at2"/>
<dbReference type="AlphaFoldDB" id="F5RN84"/>
<proteinExistence type="predicted"/>
<protein>
    <recommendedName>
        <fullName evidence="4">rRNA biogenesis protein rrp5</fullName>
    </recommendedName>
</protein>
<gene>
    <name evidence="2" type="ORF">HMPREF9081_1720</name>
</gene>
<dbReference type="HOGENOM" id="CLU_138436_0_0_9"/>
<name>F5RN84_9FIRM</name>
<accession>F5RN84</accession>
<reference evidence="2 3" key="1">
    <citation type="submission" date="2011-04" db="EMBL/GenBank/DDBJ databases">
        <authorList>
            <person name="Muzny D."/>
            <person name="Qin X."/>
            <person name="Deng J."/>
            <person name="Jiang H."/>
            <person name="Liu Y."/>
            <person name="Qu J."/>
            <person name="Song X.-Z."/>
            <person name="Zhang L."/>
            <person name="Thornton R."/>
            <person name="Coyle M."/>
            <person name="Francisco L."/>
            <person name="Jackson L."/>
            <person name="Javaid M."/>
            <person name="Korchina V."/>
            <person name="Kovar C."/>
            <person name="Mata R."/>
            <person name="Mathew T."/>
            <person name="Ngo R."/>
            <person name="Nguyen L."/>
            <person name="Nguyen N."/>
            <person name="Okwuonu G."/>
            <person name="Ongeri F."/>
            <person name="Pham C."/>
            <person name="Simmons D."/>
            <person name="Wilczek-Boney K."/>
            <person name="Hale W."/>
            <person name="Jakkamsetti A."/>
            <person name="Pham P."/>
            <person name="Ruth R."/>
            <person name="San Lucas F."/>
            <person name="Warren J."/>
            <person name="Zhang J."/>
            <person name="Zhao Z."/>
            <person name="Zhou C."/>
            <person name="Zhu D."/>
            <person name="Lee S."/>
            <person name="Bess C."/>
            <person name="Blankenburg K."/>
            <person name="Forbes L."/>
            <person name="Fu Q."/>
            <person name="Gubbala S."/>
            <person name="Hirani K."/>
            <person name="Jayaseelan J.C."/>
            <person name="Lara F."/>
            <person name="Munidasa M."/>
            <person name="Palculict T."/>
            <person name="Patil S."/>
            <person name="Pu L.-L."/>
            <person name="Saada N."/>
            <person name="Tang L."/>
            <person name="Weissenberger G."/>
            <person name="Zhu Y."/>
            <person name="Hemphill L."/>
            <person name="Shang Y."/>
            <person name="Youmans B."/>
            <person name="Ayvaz T."/>
            <person name="Ross M."/>
            <person name="Santibanez J."/>
            <person name="Aqrawi P."/>
            <person name="Gross S."/>
            <person name="Joshi V."/>
            <person name="Fowler G."/>
            <person name="Nazareth L."/>
            <person name="Reid J."/>
            <person name="Worley K."/>
            <person name="Petrosino J."/>
            <person name="Highlander S."/>
            <person name="Gibbs R."/>
        </authorList>
    </citation>
    <scope>NUCLEOTIDE SEQUENCE [LARGE SCALE GENOMIC DNA]</scope>
    <source>
        <strain evidence="2 3">DSM 2778</strain>
    </source>
</reference>
<keyword evidence="3" id="KW-1185">Reference proteome</keyword>
<feature type="compositionally biased region" description="Basic and acidic residues" evidence="1">
    <location>
        <begin position="38"/>
        <end position="57"/>
    </location>
</feature>
<dbReference type="Proteomes" id="UP000004067">
    <property type="component" value="Unassembled WGS sequence"/>
</dbReference>
<dbReference type="eggNOG" id="ENOG5030SNS">
    <property type="taxonomic scope" value="Bacteria"/>
</dbReference>
<dbReference type="STRING" id="888060.HMPREF9081_1720"/>
<evidence type="ECO:0008006" key="4">
    <source>
        <dbReference type="Google" id="ProtNLM"/>
    </source>
</evidence>
<feature type="region of interest" description="Disordered" evidence="1">
    <location>
        <begin position="34"/>
        <end position="71"/>
    </location>
</feature>
<organism evidence="2 3">
    <name type="scientific">Centipeda periodontii DSM 2778</name>
    <dbReference type="NCBI Taxonomy" id="888060"/>
    <lineage>
        <taxon>Bacteria</taxon>
        <taxon>Bacillati</taxon>
        <taxon>Bacillota</taxon>
        <taxon>Negativicutes</taxon>
        <taxon>Selenomonadales</taxon>
        <taxon>Selenomonadaceae</taxon>
        <taxon>Centipeda</taxon>
    </lineage>
</organism>
<evidence type="ECO:0000256" key="1">
    <source>
        <dbReference type="SAM" id="MobiDB-lite"/>
    </source>
</evidence>
<evidence type="ECO:0000313" key="2">
    <source>
        <dbReference type="EMBL" id="EGK59216.1"/>
    </source>
</evidence>
<dbReference type="RefSeq" id="WP_006306710.1">
    <property type="nucleotide sequence ID" value="NZ_GL892076.1"/>
</dbReference>
<evidence type="ECO:0000313" key="3">
    <source>
        <dbReference type="Proteomes" id="UP000004067"/>
    </source>
</evidence>
<sequence length="126" mass="13914">MDKMQEISAVIEGIAECGNGLLKISETLRRYFNVNAEDEPKKKSPAKKKAEPPKEEIPPVEEQAPTPKEPEYTKEYVRKLLADIANNGQREKVKEIINKHGANSLSAVDPGEYAAIVAEAEVLLNA</sequence>
<dbReference type="EMBL" id="AFHQ01000038">
    <property type="protein sequence ID" value="EGK59216.1"/>
    <property type="molecule type" value="Genomic_DNA"/>
</dbReference>
<comment type="caution">
    <text evidence="2">The sequence shown here is derived from an EMBL/GenBank/DDBJ whole genome shotgun (WGS) entry which is preliminary data.</text>
</comment>